<proteinExistence type="predicted"/>
<keyword evidence="2 5" id="KW-0238">DNA-binding</keyword>
<dbReference type="Proteomes" id="UP000547510">
    <property type="component" value="Unassembled WGS sequence"/>
</dbReference>
<feature type="domain" description="HTH hxlR-type" evidence="4">
    <location>
        <begin position="10"/>
        <end position="109"/>
    </location>
</feature>
<dbReference type="InterPro" id="IPR036388">
    <property type="entry name" value="WH-like_DNA-bd_sf"/>
</dbReference>
<evidence type="ECO:0000313" key="5">
    <source>
        <dbReference type="EMBL" id="MBB5953885.1"/>
    </source>
</evidence>
<dbReference type="InterPro" id="IPR002577">
    <property type="entry name" value="HTH_HxlR"/>
</dbReference>
<dbReference type="Gene3D" id="1.10.10.10">
    <property type="entry name" value="Winged helix-like DNA-binding domain superfamily/Winged helix DNA-binding domain"/>
    <property type="match status" value="1"/>
</dbReference>
<dbReference type="InterPro" id="IPR036390">
    <property type="entry name" value="WH_DNA-bd_sf"/>
</dbReference>
<keyword evidence="3" id="KW-0804">Transcription</keyword>
<dbReference type="RefSeq" id="WP_184687691.1">
    <property type="nucleotide sequence ID" value="NZ_JACHJN010000001.1"/>
</dbReference>
<protein>
    <submittedName>
        <fullName evidence="5">DNA-binding HxlR family transcriptional regulator</fullName>
    </submittedName>
</protein>
<evidence type="ECO:0000313" key="6">
    <source>
        <dbReference type="Proteomes" id="UP000547510"/>
    </source>
</evidence>
<organism evidence="5 6">
    <name type="scientific">Saccharothrix tamanrassetensis</name>
    <dbReference type="NCBI Taxonomy" id="1051531"/>
    <lineage>
        <taxon>Bacteria</taxon>
        <taxon>Bacillati</taxon>
        <taxon>Actinomycetota</taxon>
        <taxon>Actinomycetes</taxon>
        <taxon>Pseudonocardiales</taxon>
        <taxon>Pseudonocardiaceae</taxon>
        <taxon>Saccharothrix</taxon>
    </lineage>
</organism>
<keyword evidence="1" id="KW-0805">Transcription regulation</keyword>
<reference evidence="5 6" key="1">
    <citation type="submission" date="2020-08" db="EMBL/GenBank/DDBJ databases">
        <title>Genomic Encyclopedia of Type Strains, Phase III (KMG-III): the genomes of soil and plant-associated and newly described type strains.</title>
        <authorList>
            <person name="Whitman W."/>
        </authorList>
    </citation>
    <scope>NUCLEOTIDE SEQUENCE [LARGE SCALE GENOMIC DNA]</scope>
    <source>
        <strain evidence="5 6">CECT 8640</strain>
    </source>
</reference>
<dbReference type="GO" id="GO:0003677">
    <property type="term" value="F:DNA binding"/>
    <property type="evidence" value="ECO:0007669"/>
    <property type="project" value="UniProtKB-KW"/>
</dbReference>
<sequence length="125" mass="13760">MTVRTRPRHCGLDAAMEVISGKWKVLILWELHTRDRRFGELRKSVPGVSDKVLVEQLRQLEADGVVRRELDDAVSPPRVGYSLTGMGVALFEALAPLGAWGREHLVPAARGGDQVLAAALKRVPD</sequence>
<evidence type="ECO:0000256" key="1">
    <source>
        <dbReference type="ARBA" id="ARBA00023015"/>
    </source>
</evidence>
<accession>A0A841CCZ1</accession>
<dbReference type="AlphaFoldDB" id="A0A841CCZ1"/>
<name>A0A841CCZ1_9PSEU</name>
<dbReference type="EMBL" id="JACHJN010000001">
    <property type="protein sequence ID" value="MBB5953885.1"/>
    <property type="molecule type" value="Genomic_DNA"/>
</dbReference>
<comment type="caution">
    <text evidence="5">The sequence shown here is derived from an EMBL/GenBank/DDBJ whole genome shotgun (WGS) entry which is preliminary data.</text>
</comment>
<dbReference type="PANTHER" id="PTHR33204">
    <property type="entry name" value="TRANSCRIPTIONAL REGULATOR, MARR FAMILY"/>
    <property type="match status" value="1"/>
</dbReference>
<dbReference type="Pfam" id="PF01638">
    <property type="entry name" value="HxlR"/>
    <property type="match status" value="1"/>
</dbReference>
<gene>
    <name evidence="5" type="ORF">FHS29_000455</name>
</gene>
<evidence type="ECO:0000256" key="3">
    <source>
        <dbReference type="ARBA" id="ARBA00023163"/>
    </source>
</evidence>
<dbReference type="PROSITE" id="PS51118">
    <property type="entry name" value="HTH_HXLR"/>
    <property type="match status" value="1"/>
</dbReference>
<keyword evidence="6" id="KW-1185">Reference proteome</keyword>
<evidence type="ECO:0000256" key="2">
    <source>
        <dbReference type="ARBA" id="ARBA00023125"/>
    </source>
</evidence>
<evidence type="ECO:0000259" key="4">
    <source>
        <dbReference type="PROSITE" id="PS51118"/>
    </source>
</evidence>
<dbReference type="PANTHER" id="PTHR33204:SF29">
    <property type="entry name" value="TRANSCRIPTIONAL REGULATOR"/>
    <property type="match status" value="1"/>
</dbReference>
<dbReference type="SUPFAM" id="SSF46785">
    <property type="entry name" value="Winged helix' DNA-binding domain"/>
    <property type="match status" value="1"/>
</dbReference>